<name>A0A0R1USZ0_9LACO</name>
<sequence length="261" mass="28283">MKFWKKLSVSLAVAALGISAVAPSVSAASVNSELKNKGELTIGLEGTYAPFSYRKDGKLTGFEVELGKAVAKKMGLKAKFVPTKWDSLIAGLGSGKFDVVMNDITPTPQRAKQYNYSEPYIQSHYVLIMKDNANFTSIKDVKGKKVAAGTGTDNEKIAKKFGAKTVPAADFASGLDLVRQGRVQAEVNSKEAWSIYAKKHDTKGLKMIDISDDQKPAPISAMFNKKTPAIESAYNKALKEVQADGTVKKLSEKYFGTDITE</sequence>
<evidence type="ECO:0000256" key="4">
    <source>
        <dbReference type="RuleBase" id="RU003744"/>
    </source>
</evidence>
<evidence type="ECO:0000256" key="2">
    <source>
        <dbReference type="ARBA" id="ARBA00010333"/>
    </source>
</evidence>
<protein>
    <submittedName>
        <fullName evidence="7">High affinity cystine binding protein</fullName>
    </submittedName>
</protein>
<feature type="domain" description="Solute-binding protein family 3/N-terminal" evidence="6">
    <location>
        <begin position="39"/>
        <end position="258"/>
    </location>
</feature>
<dbReference type="PANTHER" id="PTHR35936">
    <property type="entry name" value="MEMBRANE-BOUND LYTIC MUREIN TRANSGLYCOSYLASE F"/>
    <property type="match status" value="1"/>
</dbReference>
<feature type="chain" id="PRO_5006411921" evidence="5">
    <location>
        <begin position="28"/>
        <end position="261"/>
    </location>
</feature>
<dbReference type="PATRIC" id="fig|1423742.4.peg.285"/>
<keyword evidence="8" id="KW-1185">Reference proteome</keyword>
<dbReference type="InterPro" id="IPR018313">
    <property type="entry name" value="SBP_3_CS"/>
</dbReference>
<comment type="subcellular location">
    <subcellularLocation>
        <location evidence="1">Cell envelope</location>
    </subcellularLocation>
</comment>
<dbReference type="GO" id="GO:0030313">
    <property type="term" value="C:cell envelope"/>
    <property type="evidence" value="ECO:0007669"/>
    <property type="project" value="UniProtKB-SubCell"/>
</dbReference>
<dbReference type="PANTHER" id="PTHR35936:SF35">
    <property type="entry name" value="L-CYSTINE-BINDING PROTEIN TCYJ"/>
    <property type="match status" value="1"/>
</dbReference>
<proteinExistence type="inferred from homology"/>
<dbReference type="EMBL" id="AZGC01000010">
    <property type="protein sequence ID" value="KRL96273.1"/>
    <property type="molecule type" value="Genomic_DNA"/>
</dbReference>
<dbReference type="STRING" id="417373.GCA_001570685_00685"/>
<reference evidence="7 8" key="1">
    <citation type="journal article" date="2015" name="Genome Announc.">
        <title>Expanding the biotechnology potential of lactobacilli through comparative genomics of 213 strains and associated genera.</title>
        <authorList>
            <person name="Sun Z."/>
            <person name="Harris H.M."/>
            <person name="McCann A."/>
            <person name="Guo C."/>
            <person name="Argimon S."/>
            <person name="Zhang W."/>
            <person name="Yang X."/>
            <person name="Jeffery I.B."/>
            <person name="Cooney J.C."/>
            <person name="Kagawa T.F."/>
            <person name="Liu W."/>
            <person name="Song Y."/>
            <person name="Salvetti E."/>
            <person name="Wrobel A."/>
            <person name="Rasinkangas P."/>
            <person name="Parkhill J."/>
            <person name="Rea M.C."/>
            <person name="O'Sullivan O."/>
            <person name="Ritari J."/>
            <person name="Douillard F.P."/>
            <person name="Paul Ross R."/>
            <person name="Yang R."/>
            <person name="Briner A.E."/>
            <person name="Felis G.E."/>
            <person name="de Vos W.M."/>
            <person name="Barrangou R."/>
            <person name="Klaenhammer T.R."/>
            <person name="Caufield P.W."/>
            <person name="Cui Y."/>
            <person name="Zhang H."/>
            <person name="O'Toole P.W."/>
        </authorList>
    </citation>
    <scope>NUCLEOTIDE SEQUENCE [LARGE SCALE GENOMIC DNA]</scope>
    <source>
        <strain evidence="7 8">DSM 18793</strain>
    </source>
</reference>
<dbReference type="PROSITE" id="PS01039">
    <property type="entry name" value="SBP_BACTERIAL_3"/>
    <property type="match status" value="1"/>
</dbReference>
<dbReference type="InterPro" id="IPR001638">
    <property type="entry name" value="Solute-binding_3/MltF_N"/>
</dbReference>
<dbReference type="Proteomes" id="UP000051084">
    <property type="component" value="Unassembled WGS sequence"/>
</dbReference>
<feature type="signal peptide" evidence="5">
    <location>
        <begin position="1"/>
        <end position="27"/>
    </location>
</feature>
<keyword evidence="3 5" id="KW-0732">Signal</keyword>
<dbReference type="Pfam" id="PF00497">
    <property type="entry name" value="SBP_bac_3"/>
    <property type="match status" value="1"/>
</dbReference>
<dbReference type="AlphaFoldDB" id="A0A0R1USZ0"/>
<gene>
    <name evidence="7" type="ORF">FC21_GL000270</name>
</gene>
<dbReference type="RefSeq" id="WP_056995265.1">
    <property type="nucleotide sequence ID" value="NZ_AZGC01000010.1"/>
</dbReference>
<evidence type="ECO:0000313" key="7">
    <source>
        <dbReference type="EMBL" id="KRL96273.1"/>
    </source>
</evidence>
<dbReference type="OrthoDB" id="8613538at2"/>
<comment type="similarity">
    <text evidence="2 4">Belongs to the bacterial solute-binding protein 3 family.</text>
</comment>
<evidence type="ECO:0000256" key="3">
    <source>
        <dbReference type="ARBA" id="ARBA00022729"/>
    </source>
</evidence>
<dbReference type="SMART" id="SM00062">
    <property type="entry name" value="PBPb"/>
    <property type="match status" value="1"/>
</dbReference>
<dbReference type="Gene3D" id="3.40.190.10">
    <property type="entry name" value="Periplasmic binding protein-like II"/>
    <property type="match status" value="2"/>
</dbReference>
<dbReference type="SUPFAM" id="SSF53850">
    <property type="entry name" value="Periplasmic binding protein-like II"/>
    <property type="match status" value="1"/>
</dbReference>
<evidence type="ECO:0000256" key="1">
    <source>
        <dbReference type="ARBA" id="ARBA00004196"/>
    </source>
</evidence>
<evidence type="ECO:0000313" key="8">
    <source>
        <dbReference type="Proteomes" id="UP000051084"/>
    </source>
</evidence>
<organism evidence="7 8">
    <name type="scientific">Limosilactobacillus equigenerosi DSM 18793 = JCM 14505</name>
    <dbReference type="NCBI Taxonomy" id="1423742"/>
    <lineage>
        <taxon>Bacteria</taxon>
        <taxon>Bacillati</taxon>
        <taxon>Bacillota</taxon>
        <taxon>Bacilli</taxon>
        <taxon>Lactobacillales</taxon>
        <taxon>Lactobacillaceae</taxon>
        <taxon>Limosilactobacillus</taxon>
    </lineage>
</organism>
<evidence type="ECO:0000259" key="6">
    <source>
        <dbReference type="SMART" id="SM00062"/>
    </source>
</evidence>
<evidence type="ECO:0000256" key="5">
    <source>
        <dbReference type="SAM" id="SignalP"/>
    </source>
</evidence>
<comment type="caution">
    <text evidence="7">The sequence shown here is derived from an EMBL/GenBank/DDBJ whole genome shotgun (WGS) entry which is preliminary data.</text>
</comment>
<accession>A0A0R1USZ0</accession>